<dbReference type="Gene3D" id="3.20.20.70">
    <property type="entry name" value="Aldolase class I"/>
    <property type="match status" value="1"/>
</dbReference>
<dbReference type="InterPro" id="IPR013132">
    <property type="entry name" value="PseI/NeuA/B-like_N"/>
</dbReference>
<feature type="domain" description="PseI/NeuA/B-like" evidence="1">
    <location>
        <begin position="257"/>
        <end position="498"/>
    </location>
</feature>
<accession>A0A7T3X1I0</accession>
<name>A0A7T3X1I0_AERCA</name>
<dbReference type="PANTHER" id="PTHR42966">
    <property type="entry name" value="N-ACETYLNEURAMINATE SYNTHASE"/>
    <property type="match status" value="1"/>
</dbReference>
<dbReference type="GO" id="GO:0047444">
    <property type="term" value="F:N-acylneuraminate-9-phosphate synthase activity"/>
    <property type="evidence" value="ECO:0007669"/>
    <property type="project" value="TreeGrafter"/>
</dbReference>
<dbReference type="InterPro" id="IPR013785">
    <property type="entry name" value="Aldolase_TIM"/>
</dbReference>
<evidence type="ECO:0000313" key="2">
    <source>
        <dbReference type="EMBL" id="QQA60501.1"/>
    </source>
</evidence>
<protein>
    <submittedName>
        <fullName evidence="2">N-acetylneuraminate synthase family protein</fullName>
    </submittedName>
</protein>
<dbReference type="PANTHER" id="PTHR42966:SF1">
    <property type="entry name" value="SIALIC ACID SYNTHASE"/>
    <property type="match status" value="1"/>
</dbReference>
<proteinExistence type="predicted"/>
<dbReference type="EMBL" id="CP065937">
    <property type="protein sequence ID" value="QQA60501.1"/>
    <property type="molecule type" value="Genomic_DNA"/>
</dbReference>
<sequence>MNQALKQVVSQKQGRDIVIIGKGPSVDQIDLSLLKHCIVINTNDSELVYPGDVAVFHHGWVLDIFDEQAPQCKLYVSDRHLPEGVEHLPAEFIPYTPESADFLIHRFFSDTIHIESAIVVTALKIANQIAKLQNETKNVYLLGFDFTTKGGFTNKIPSAALHAEPEYQERIISSQEQLLQMLLAEKARLNININHVGNKPYSVYSVDAFNQVFTARHRGVTLPKHDQTSTAPSQYGVKVIAEITTNHFGDMDRLKSMIVAAKQAGADYIKLQKRDVESFYSKEKLDSPYNSPFGTTFREYRHGIELNREQFAFVDTFCKEIGIGWFASILDMPSYDFIRQFDPDMIKLPSTISEHKDYLAAVASDFTKDVVISTGYTDEAYESFILDNFTKARNIYLLQCTSAYPTPNEDTQIGVIRHYYNLAKKEPRIIPGFSSHDIGSLCSMMAVAAGAKMIEKHVKFGNVAWSHFDEVAIDLVNGDFTQFVKDVRKAERIVGSEAKVIQATEHHKYWVSPK</sequence>
<evidence type="ECO:0000259" key="1">
    <source>
        <dbReference type="Pfam" id="PF03102"/>
    </source>
</evidence>
<dbReference type="Pfam" id="PF03102">
    <property type="entry name" value="NeuB"/>
    <property type="match status" value="1"/>
</dbReference>
<dbReference type="GO" id="GO:0016051">
    <property type="term" value="P:carbohydrate biosynthetic process"/>
    <property type="evidence" value="ECO:0007669"/>
    <property type="project" value="InterPro"/>
</dbReference>
<gene>
    <name evidence="2" type="ORF">JC965_20805</name>
</gene>
<dbReference type="InterPro" id="IPR051690">
    <property type="entry name" value="PseI-like"/>
</dbReference>
<dbReference type="SUPFAM" id="SSF51569">
    <property type="entry name" value="Aldolase"/>
    <property type="match status" value="1"/>
</dbReference>
<reference evidence="2" key="1">
    <citation type="submission" date="2020-12" db="EMBL/GenBank/DDBJ databases">
        <title>GES Beta-lactamases isolated from hospital effluents in Brazil.</title>
        <authorList>
            <person name="Conte D."/>
            <person name="Mesa D."/>
            <person name="Palmeiro J.K."/>
            <person name="Dalla-Costa L.M."/>
        </authorList>
    </citation>
    <scope>NUCLEOTIDE SEQUENCE [LARGE SCALE GENOMIC DNA]</scope>
    <source>
        <strain evidence="2">Aero21</strain>
    </source>
</reference>
<organism evidence="2">
    <name type="scientific">Aeromonas caviae</name>
    <name type="common">Aeromonas punctata</name>
    <dbReference type="NCBI Taxonomy" id="648"/>
    <lineage>
        <taxon>Bacteria</taxon>
        <taxon>Pseudomonadati</taxon>
        <taxon>Pseudomonadota</taxon>
        <taxon>Gammaproteobacteria</taxon>
        <taxon>Aeromonadales</taxon>
        <taxon>Aeromonadaceae</taxon>
        <taxon>Aeromonas</taxon>
    </lineage>
</organism>
<dbReference type="AlphaFoldDB" id="A0A7T3X1I0"/>